<protein>
    <recommendedName>
        <fullName evidence="6">Zn(2)-C6 fungal-type domain-containing protein</fullName>
    </recommendedName>
</protein>
<dbReference type="CDD" id="cd00067">
    <property type="entry name" value="GAL4"/>
    <property type="match status" value="1"/>
</dbReference>
<dbReference type="GO" id="GO:0005634">
    <property type="term" value="C:nucleus"/>
    <property type="evidence" value="ECO:0007669"/>
    <property type="project" value="UniProtKB-SubCell"/>
</dbReference>
<reference evidence="4 5" key="1">
    <citation type="journal article" date="2016" name="Fungal Biol.">
        <title>The genome of Xylona heveae provides a window into fungal endophytism.</title>
        <authorList>
            <person name="Gazis R."/>
            <person name="Kuo A."/>
            <person name="Riley R."/>
            <person name="LaButti K."/>
            <person name="Lipzen A."/>
            <person name="Lin J."/>
            <person name="Amirebrahimi M."/>
            <person name="Hesse C.N."/>
            <person name="Spatafora J.W."/>
            <person name="Henrissat B."/>
            <person name="Hainaut M."/>
            <person name="Grigoriev I.V."/>
            <person name="Hibbett D.S."/>
        </authorList>
    </citation>
    <scope>NUCLEOTIDE SEQUENCE [LARGE SCALE GENOMIC DNA]</scope>
    <source>
        <strain evidence="4 5">TC161</strain>
    </source>
</reference>
<dbReference type="PANTHER" id="PTHR37534">
    <property type="entry name" value="TRANSCRIPTIONAL ACTIVATOR PROTEIN UGA3"/>
    <property type="match status" value="1"/>
</dbReference>
<dbReference type="GO" id="GO:0008270">
    <property type="term" value="F:zinc ion binding"/>
    <property type="evidence" value="ECO:0007669"/>
    <property type="project" value="InterPro"/>
</dbReference>
<keyword evidence="2" id="KW-0539">Nucleus</keyword>
<feature type="region of interest" description="Disordered" evidence="3">
    <location>
        <begin position="69"/>
        <end position="111"/>
    </location>
</feature>
<proteinExistence type="predicted"/>
<organism evidence="4 5">
    <name type="scientific">Xylona heveae (strain CBS 132557 / TC161)</name>
    <dbReference type="NCBI Taxonomy" id="1328760"/>
    <lineage>
        <taxon>Eukaryota</taxon>
        <taxon>Fungi</taxon>
        <taxon>Dikarya</taxon>
        <taxon>Ascomycota</taxon>
        <taxon>Pezizomycotina</taxon>
        <taxon>Xylonomycetes</taxon>
        <taxon>Xylonales</taxon>
        <taxon>Xylonaceae</taxon>
        <taxon>Xylona</taxon>
    </lineage>
</organism>
<dbReference type="InParanoid" id="A0A164ZU31"/>
<dbReference type="EMBL" id="KV407466">
    <property type="protein sequence ID" value="KZF19518.1"/>
    <property type="molecule type" value="Genomic_DNA"/>
</dbReference>
<accession>A0A164ZU31</accession>
<dbReference type="RefSeq" id="XP_018185073.1">
    <property type="nucleotide sequence ID" value="XM_018335600.1"/>
</dbReference>
<keyword evidence="5" id="KW-1185">Reference proteome</keyword>
<evidence type="ECO:0008006" key="6">
    <source>
        <dbReference type="Google" id="ProtNLM"/>
    </source>
</evidence>
<evidence type="ECO:0000256" key="1">
    <source>
        <dbReference type="ARBA" id="ARBA00004123"/>
    </source>
</evidence>
<evidence type="ECO:0000313" key="5">
    <source>
        <dbReference type="Proteomes" id="UP000076632"/>
    </source>
</evidence>
<dbReference type="PANTHER" id="PTHR37534:SF11">
    <property type="entry name" value="ZN(II)2CYS6 TRANSCRIPTION FACTOR (EUROFUNG)"/>
    <property type="match status" value="1"/>
</dbReference>
<evidence type="ECO:0000313" key="4">
    <source>
        <dbReference type="EMBL" id="KZF19518.1"/>
    </source>
</evidence>
<dbReference type="InterPro" id="IPR001138">
    <property type="entry name" value="Zn2Cys6_DnaBD"/>
</dbReference>
<dbReference type="STRING" id="1328760.A0A164ZU31"/>
<name>A0A164ZU31_XYLHT</name>
<dbReference type="OrthoDB" id="39175at2759"/>
<comment type="subcellular location">
    <subcellularLocation>
        <location evidence="1">Nucleus</location>
    </subcellularLocation>
</comment>
<dbReference type="GO" id="GO:0045944">
    <property type="term" value="P:positive regulation of transcription by RNA polymerase II"/>
    <property type="evidence" value="ECO:0007669"/>
    <property type="project" value="TreeGrafter"/>
</dbReference>
<gene>
    <name evidence="4" type="ORF">L228DRAFT_273913</name>
</gene>
<evidence type="ECO:0000256" key="3">
    <source>
        <dbReference type="SAM" id="MobiDB-lite"/>
    </source>
</evidence>
<feature type="compositionally biased region" description="Basic and acidic residues" evidence="3">
    <location>
        <begin position="77"/>
        <end position="97"/>
    </location>
</feature>
<evidence type="ECO:0000256" key="2">
    <source>
        <dbReference type="ARBA" id="ARBA00023242"/>
    </source>
</evidence>
<dbReference type="AlphaFoldDB" id="A0A164ZU31"/>
<dbReference type="Pfam" id="PF11951">
    <property type="entry name" value="Fungal_trans_2"/>
    <property type="match status" value="1"/>
</dbReference>
<dbReference type="InterPro" id="IPR021858">
    <property type="entry name" value="Fun_TF"/>
</dbReference>
<dbReference type="GeneID" id="28900737"/>
<dbReference type="Proteomes" id="UP000076632">
    <property type="component" value="Unassembled WGS sequence"/>
</dbReference>
<dbReference type="GO" id="GO:0000981">
    <property type="term" value="F:DNA-binding transcription factor activity, RNA polymerase II-specific"/>
    <property type="evidence" value="ECO:0007669"/>
    <property type="project" value="InterPro"/>
</dbReference>
<dbReference type="GO" id="GO:0000976">
    <property type="term" value="F:transcription cis-regulatory region binding"/>
    <property type="evidence" value="ECO:0007669"/>
    <property type="project" value="TreeGrafter"/>
</dbReference>
<sequence length="604" mass="67081">MQAILAIQISDDHIRNHEMAVRAAKIDGCDETKPSCLECVRRGLTCPGFRKRLKWRYMFNEVDQSVDDKSWPVAPEQENHRELDSASKPATPKEHHSSISPPSAQLSPKDRESDISKLDYFSVISPSSSPSEDASAINIPNIPSSEGLEQAPFAKKNAQPIAEPSRPDSLSVLHRLTSTTLQSPLTNLPETLVRYYFDYVCPIFSSFDSPTNPFRATIAQFWSRSAPIYFAVQSMAAASLANDFPGMRTVGIQMQQQAYTCLKEQFQGLRPALLDDHDHDHDDDDGGEIFFALLMVGSTTAWHNGADLAFVADWSPETSTANNDPAPPDAETRPPLYYLVNGKTLVHPWTGPLSRVLGPFYRTAKLVRSTRSSPSSSSDSMDIFWLDMVNILTETRQADMALLLEDELVALDLSSGGSPVPTGDPNTPASHFVALAEVYRCVALLQIYHVFPDVLVTRMRCTKAEPEPFLAHNIDFRSLFDFPRAKAFGLASLPVRDICRFLALHIVLLLDQLPITSGTRCMQPVLLAATAGSLNFSTMTQFSVGAHTLASFDPVNMEIAWARRRVKTRLLDLMNILQSHRWNGYSRLCAKPGQEQIWASRLSG</sequence>